<keyword evidence="3 6" id="KW-0808">Transferase</keyword>
<keyword evidence="4" id="KW-0479">Metal-binding</keyword>
<dbReference type="PANTHER" id="PTHR12001">
    <property type="entry name" value="GERANYLGERANYL PYROPHOSPHATE SYNTHASE"/>
    <property type="match status" value="1"/>
</dbReference>
<dbReference type="PANTHER" id="PTHR12001:SF85">
    <property type="entry name" value="SHORT CHAIN ISOPRENYL DIPHOSPHATE SYNTHASE"/>
    <property type="match status" value="1"/>
</dbReference>
<proteinExistence type="inferred from homology"/>
<evidence type="ECO:0000256" key="6">
    <source>
        <dbReference type="RuleBase" id="RU004466"/>
    </source>
</evidence>
<keyword evidence="8" id="KW-1185">Reference proteome</keyword>
<evidence type="ECO:0000256" key="3">
    <source>
        <dbReference type="ARBA" id="ARBA00022679"/>
    </source>
</evidence>
<gene>
    <name evidence="7" type="ORF">D3791_13495</name>
</gene>
<comment type="similarity">
    <text evidence="2 6">Belongs to the FPP/GGPP synthase family.</text>
</comment>
<dbReference type="InterPro" id="IPR000092">
    <property type="entry name" value="Polyprenyl_synt"/>
</dbReference>
<keyword evidence="5" id="KW-0460">Magnesium</keyword>
<dbReference type="SFLD" id="SFLDS00005">
    <property type="entry name" value="Isoprenoid_Synthase_Type_I"/>
    <property type="match status" value="1"/>
</dbReference>
<dbReference type="Proteomes" id="UP000502331">
    <property type="component" value="Chromosome"/>
</dbReference>
<evidence type="ECO:0000256" key="4">
    <source>
        <dbReference type="ARBA" id="ARBA00022723"/>
    </source>
</evidence>
<dbReference type="GO" id="GO:0004659">
    <property type="term" value="F:prenyltransferase activity"/>
    <property type="evidence" value="ECO:0007669"/>
    <property type="project" value="InterPro"/>
</dbReference>
<reference evidence="7 8" key="1">
    <citation type="submission" date="2018-09" db="EMBL/GenBank/DDBJ databases">
        <title>Glutamicibacter mishrai S5-52T (LMG 29155T = KCTC 39846T).</title>
        <authorList>
            <person name="Das S.K."/>
        </authorList>
    </citation>
    <scope>NUCLEOTIDE SEQUENCE [LARGE SCALE GENOMIC DNA]</scope>
    <source>
        <strain evidence="7 8">S5-52</strain>
    </source>
</reference>
<accession>A0A6H0SN68</accession>
<dbReference type="InterPro" id="IPR008949">
    <property type="entry name" value="Isoprenoid_synthase_dom_sf"/>
</dbReference>
<dbReference type="EMBL" id="CP032549">
    <property type="protein sequence ID" value="QIV88031.1"/>
    <property type="molecule type" value="Genomic_DNA"/>
</dbReference>
<dbReference type="Pfam" id="PF00348">
    <property type="entry name" value="polyprenyl_synt"/>
    <property type="match status" value="1"/>
</dbReference>
<evidence type="ECO:0000256" key="1">
    <source>
        <dbReference type="ARBA" id="ARBA00001946"/>
    </source>
</evidence>
<dbReference type="CDD" id="cd00685">
    <property type="entry name" value="Trans_IPPS_HT"/>
    <property type="match status" value="1"/>
</dbReference>
<evidence type="ECO:0000313" key="7">
    <source>
        <dbReference type="EMBL" id="QIV88031.1"/>
    </source>
</evidence>
<dbReference type="AlphaFoldDB" id="A0A6H0SN68"/>
<dbReference type="PROSITE" id="PS00723">
    <property type="entry name" value="POLYPRENYL_SYNTHASE_1"/>
    <property type="match status" value="1"/>
</dbReference>
<dbReference type="Gene3D" id="1.10.600.10">
    <property type="entry name" value="Farnesyl Diphosphate Synthase"/>
    <property type="match status" value="1"/>
</dbReference>
<dbReference type="SUPFAM" id="SSF48576">
    <property type="entry name" value="Terpenoid synthases"/>
    <property type="match status" value="1"/>
</dbReference>
<evidence type="ECO:0000256" key="2">
    <source>
        <dbReference type="ARBA" id="ARBA00006706"/>
    </source>
</evidence>
<organism evidence="7 8">
    <name type="scientific">Glutamicibacter mishrai</name>
    <dbReference type="NCBI Taxonomy" id="1775880"/>
    <lineage>
        <taxon>Bacteria</taxon>
        <taxon>Bacillati</taxon>
        <taxon>Actinomycetota</taxon>
        <taxon>Actinomycetes</taxon>
        <taxon>Micrococcales</taxon>
        <taxon>Micrococcaceae</taxon>
        <taxon>Glutamicibacter</taxon>
    </lineage>
</organism>
<name>A0A6H0SN68_9MICC</name>
<evidence type="ECO:0000313" key="8">
    <source>
        <dbReference type="Proteomes" id="UP000502331"/>
    </source>
</evidence>
<sequence length="358" mass="38653">MRGVNRDDCIELVEQRLIRFFTESKLRSAALDPSYLQLWEALERVSRGGSRSRPRLVLMAYAGLGGNAATEAASLATAFELLHTALLVHDDVIDRDLVRRGSPNVAGAYRKHALRKGMNSAEAGHIGASVALLAGDLALAGAYQLLRSLHVSDSVHRALHAVLDQAIFASVGGELLDIEFSADRTMPSIERILSTARYKTAVYTFEAPLQAAAIFAGATEEVRLALERFGHHAGIAYQITDDILGVFGDPSLTGKSTISDLREGKRTILLCHAATKPEWLLVENLVGSTGLTISDAEKIRAVLIKCGSKDFATDLALQHARAACELLDVDGIPSLLREQLSALLYKAITRVKMETSAA</sequence>
<dbReference type="GO" id="GO:0046872">
    <property type="term" value="F:metal ion binding"/>
    <property type="evidence" value="ECO:0007669"/>
    <property type="project" value="UniProtKB-KW"/>
</dbReference>
<evidence type="ECO:0000256" key="5">
    <source>
        <dbReference type="ARBA" id="ARBA00022842"/>
    </source>
</evidence>
<dbReference type="InterPro" id="IPR033749">
    <property type="entry name" value="Polyprenyl_synt_CS"/>
</dbReference>
<dbReference type="GO" id="GO:0008299">
    <property type="term" value="P:isoprenoid biosynthetic process"/>
    <property type="evidence" value="ECO:0007669"/>
    <property type="project" value="InterPro"/>
</dbReference>
<protein>
    <submittedName>
        <fullName evidence="7">Polyprenyl synthetase family protein</fullName>
    </submittedName>
</protein>
<comment type="cofactor">
    <cofactor evidence="1">
        <name>Mg(2+)</name>
        <dbReference type="ChEBI" id="CHEBI:18420"/>
    </cofactor>
</comment>